<gene>
    <name evidence="2" type="ORF">MSPICULIGERA_LOCUS25773</name>
</gene>
<evidence type="ECO:0000313" key="2">
    <source>
        <dbReference type="EMBL" id="CAJ0587819.1"/>
    </source>
</evidence>
<dbReference type="Proteomes" id="UP001177023">
    <property type="component" value="Unassembled WGS sequence"/>
</dbReference>
<organism evidence="2 3">
    <name type="scientific">Mesorhabditis spiculigera</name>
    <dbReference type="NCBI Taxonomy" id="96644"/>
    <lineage>
        <taxon>Eukaryota</taxon>
        <taxon>Metazoa</taxon>
        <taxon>Ecdysozoa</taxon>
        <taxon>Nematoda</taxon>
        <taxon>Chromadorea</taxon>
        <taxon>Rhabditida</taxon>
        <taxon>Rhabditina</taxon>
        <taxon>Rhabditomorpha</taxon>
        <taxon>Rhabditoidea</taxon>
        <taxon>Rhabditidae</taxon>
        <taxon>Mesorhabditinae</taxon>
        <taxon>Mesorhabditis</taxon>
    </lineage>
</organism>
<reference evidence="2" key="1">
    <citation type="submission" date="2023-06" db="EMBL/GenBank/DDBJ databases">
        <authorList>
            <person name="Delattre M."/>
        </authorList>
    </citation>
    <scope>NUCLEOTIDE SEQUENCE</scope>
    <source>
        <strain evidence="2">AF72</strain>
    </source>
</reference>
<accession>A0AA36DJB5</accession>
<name>A0AA36DJB5_9BILA</name>
<evidence type="ECO:0000256" key="1">
    <source>
        <dbReference type="SAM" id="Phobius"/>
    </source>
</evidence>
<comment type="caution">
    <text evidence="2">The sequence shown here is derived from an EMBL/GenBank/DDBJ whole genome shotgun (WGS) entry which is preliminary data.</text>
</comment>
<feature type="transmembrane region" description="Helical" evidence="1">
    <location>
        <begin position="23"/>
        <end position="43"/>
    </location>
</feature>
<dbReference type="EMBL" id="CATQJA010002710">
    <property type="protein sequence ID" value="CAJ0587819.1"/>
    <property type="molecule type" value="Genomic_DNA"/>
</dbReference>
<protein>
    <submittedName>
        <fullName evidence="2">Uncharacterized protein</fullName>
    </submittedName>
</protein>
<evidence type="ECO:0000313" key="3">
    <source>
        <dbReference type="Proteomes" id="UP001177023"/>
    </source>
</evidence>
<keyword evidence="1" id="KW-1133">Transmembrane helix</keyword>
<dbReference type="AlphaFoldDB" id="A0AA36DJB5"/>
<feature type="non-terminal residue" evidence="2">
    <location>
        <position position="165"/>
    </location>
</feature>
<sequence length="165" mass="19206">MAFVYVLSRTDAGEILTAADLELLSLSTIFSFLILSIIVLIDIRLFSRQKPARLSLPFVLLDNVLKITEFICLQLYNIGITFSGKRCILFEAPMEYFVPWNGALLFTAWNMIVATIWHVFYYLIVPINLTCVVERLMVTLYYRRYETMRPWPIFVFLSGTTARNR</sequence>
<keyword evidence="3" id="KW-1185">Reference proteome</keyword>
<proteinExistence type="predicted"/>
<keyword evidence="1" id="KW-0812">Transmembrane</keyword>
<keyword evidence="1" id="KW-0472">Membrane</keyword>